<protein>
    <submittedName>
        <fullName evidence="2">Uncharacterized protein</fullName>
    </submittedName>
</protein>
<evidence type="ECO:0000256" key="1">
    <source>
        <dbReference type="SAM" id="Phobius"/>
    </source>
</evidence>
<comment type="caution">
    <text evidence="2">The sequence shown here is derived from an EMBL/GenBank/DDBJ whole genome shotgun (WGS) entry which is preliminary data.</text>
</comment>
<sequence>MDFKDIFVRLMFVGIIFLSILSWIILTQEQNDTTNLITNNTLINKTFGDLNTNLAGTQIQADTASSNFGNVTPTDALGIVSVQSVVSPTRIFKSLILGTYNILIALPAQFLGIPVVVIAMLNAILTLFLILGIWAIWKGVFRT</sequence>
<feature type="transmembrane region" description="Helical" evidence="1">
    <location>
        <begin position="6"/>
        <end position="26"/>
    </location>
</feature>
<accession>A0A0F9JWX9</accession>
<keyword evidence="1" id="KW-0812">Transmembrane</keyword>
<keyword evidence="1" id="KW-1133">Transmembrane helix</keyword>
<organism evidence="2">
    <name type="scientific">marine sediment metagenome</name>
    <dbReference type="NCBI Taxonomy" id="412755"/>
    <lineage>
        <taxon>unclassified sequences</taxon>
        <taxon>metagenomes</taxon>
        <taxon>ecological metagenomes</taxon>
    </lineage>
</organism>
<feature type="transmembrane region" description="Helical" evidence="1">
    <location>
        <begin position="116"/>
        <end position="137"/>
    </location>
</feature>
<gene>
    <name evidence="2" type="ORF">LCGC14_1402380</name>
</gene>
<evidence type="ECO:0000313" key="2">
    <source>
        <dbReference type="EMBL" id="KKM74233.1"/>
    </source>
</evidence>
<keyword evidence="1" id="KW-0472">Membrane</keyword>
<reference evidence="2" key="1">
    <citation type="journal article" date="2015" name="Nature">
        <title>Complex archaea that bridge the gap between prokaryotes and eukaryotes.</title>
        <authorList>
            <person name="Spang A."/>
            <person name="Saw J.H."/>
            <person name="Jorgensen S.L."/>
            <person name="Zaremba-Niedzwiedzka K."/>
            <person name="Martijn J."/>
            <person name="Lind A.E."/>
            <person name="van Eijk R."/>
            <person name="Schleper C."/>
            <person name="Guy L."/>
            <person name="Ettema T.J."/>
        </authorList>
    </citation>
    <scope>NUCLEOTIDE SEQUENCE</scope>
</reference>
<dbReference type="EMBL" id="LAZR01009174">
    <property type="protein sequence ID" value="KKM74233.1"/>
    <property type="molecule type" value="Genomic_DNA"/>
</dbReference>
<proteinExistence type="predicted"/>
<dbReference type="AlphaFoldDB" id="A0A0F9JWX9"/>
<name>A0A0F9JWX9_9ZZZZ</name>